<gene>
    <name evidence="1" type="ORF">CYMTET_55101</name>
</gene>
<sequence length="339" mass="38697">MFCAHVPTCSSCQSTKLVRIPEGEVCQDCATVDEASVLWTNTREQFTSEFEEVYNDDVDMGGSSASHMKVVAMVESVAHDGCLPRFPDFFTRKFKLTVYVYKKIWKQMKDAALGHDIEAFAGISDFWKSILFCAHARCKYQVRALLDEWLISKHTIAMPLSARDSINAKKLKCFKYLARYMLSMHVVESGLTKLGNATAAFDDLIAALITYPAIFSAGVDMFNEVMHKQNVRTIADETVRNTRTENRGVVKLSHKDGVRITCNAWVRHIENWNWSTDEKHKFKTIVRISFGMLISAWKEWMSVIHYLPPVFFELNLRLQSNEQASALTSRVELRPIIGM</sequence>
<evidence type="ECO:0000313" key="2">
    <source>
        <dbReference type="Proteomes" id="UP001190700"/>
    </source>
</evidence>
<reference evidence="1 2" key="1">
    <citation type="journal article" date="2015" name="Genome Biol. Evol.">
        <title>Comparative Genomics of a Bacterivorous Green Alga Reveals Evolutionary Causalities and Consequences of Phago-Mixotrophic Mode of Nutrition.</title>
        <authorList>
            <person name="Burns J.A."/>
            <person name="Paasch A."/>
            <person name="Narechania A."/>
            <person name="Kim E."/>
        </authorList>
    </citation>
    <scope>NUCLEOTIDE SEQUENCE [LARGE SCALE GENOMIC DNA]</scope>
    <source>
        <strain evidence="1 2">PLY_AMNH</strain>
    </source>
</reference>
<name>A0AAE0EPY9_9CHLO</name>
<proteinExistence type="predicted"/>
<accession>A0AAE0EPY9</accession>
<protein>
    <submittedName>
        <fullName evidence="1">Uncharacterized protein</fullName>
    </submittedName>
</protein>
<dbReference type="Proteomes" id="UP001190700">
    <property type="component" value="Unassembled WGS sequence"/>
</dbReference>
<dbReference type="AlphaFoldDB" id="A0AAE0EPY9"/>
<dbReference type="EMBL" id="LGRX02035483">
    <property type="protein sequence ID" value="KAK3234550.1"/>
    <property type="molecule type" value="Genomic_DNA"/>
</dbReference>
<comment type="caution">
    <text evidence="1">The sequence shown here is derived from an EMBL/GenBank/DDBJ whole genome shotgun (WGS) entry which is preliminary data.</text>
</comment>
<keyword evidence="2" id="KW-1185">Reference proteome</keyword>
<organism evidence="1 2">
    <name type="scientific">Cymbomonas tetramitiformis</name>
    <dbReference type="NCBI Taxonomy" id="36881"/>
    <lineage>
        <taxon>Eukaryota</taxon>
        <taxon>Viridiplantae</taxon>
        <taxon>Chlorophyta</taxon>
        <taxon>Pyramimonadophyceae</taxon>
        <taxon>Pyramimonadales</taxon>
        <taxon>Pyramimonadaceae</taxon>
        <taxon>Cymbomonas</taxon>
    </lineage>
</organism>
<evidence type="ECO:0000313" key="1">
    <source>
        <dbReference type="EMBL" id="KAK3234550.1"/>
    </source>
</evidence>